<dbReference type="AlphaFoldDB" id="A0A0B7MYN8"/>
<sequence length="198" mass="21989">MAKKQSQDTKKTSTKNEIPIKGAVGINKALPAQKKGKHVSSGADEIDDIFNKKKITDGSEIDDIFNNKKIKSVATEKEPVLSKNAKRKAAKKSKSTEPHKEQDQQQQQEEQEEELSEEQFKKVEEVIFAELAAVKSSKTSKKRAAPPSIPDDAFADSRGIKKTNRTTEDGYPLYDVKDLNIGNGLDTPDCPFDCQCCF</sequence>
<evidence type="ECO:0000313" key="2">
    <source>
        <dbReference type="EMBL" id="CEP08233.1"/>
    </source>
</evidence>
<dbReference type="Proteomes" id="UP000054107">
    <property type="component" value="Unassembled WGS sequence"/>
</dbReference>
<dbReference type="PANTHER" id="PTHR34066">
    <property type="entry name" value="GROWTH FACTOR 2"/>
    <property type="match status" value="1"/>
</dbReference>
<proteinExistence type="predicted"/>
<gene>
    <name evidence="2" type="primary">PARPA_01542.1 scaffold 1359</name>
</gene>
<dbReference type="InterPro" id="IPR013885">
    <property type="entry name" value="DUF1764_euk"/>
</dbReference>
<feature type="compositionally biased region" description="Basic and acidic residues" evidence="1">
    <location>
        <begin position="94"/>
        <end position="103"/>
    </location>
</feature>
<dbReference type="Pfam" id="PF08576">
    <property type="entry name" value="DUF1764"/>
    <property type="match status" value="1"/>
</dbReference>
<keyword evidence="3" id="KW-1185">Reference proteome</keyword>
<evidence type="ECO:0000256" key="1">
    <source>
        <dbReference type="SAM" id="MobiDB-lite"/>
    </source>
</evidence>
<feature type="region of interest" description="Disordered" evidence="1">
    <location>
        <begin position="1"/>
        <end position="118"/>
    </location>
</feature>
<name>A0A0B7MYN8_9FUNG</name>
<dbReference type="PANTHER" id="PTHR34066:SF1">
    <property type="entry name" value="DUF1764 FAMILY PROTEIN"/>
    <property type="match status" value="1"/>
</dbReference>
<evidence type="ECO:0000313" key="3">
    <source>
        <dbReference type="Proteomes" id="UP000054107"/>
    </source>
</evidence>
<feature type="compositionally biased region" description="Basic and acidic residues" evidence="1">
    <location>
        <begin position="1"/>
        <end position="11"/>
    </location>
</feature>
<feature type="region of interest" description="Disordered" evidence="1">
    <location>
        <begin position="135"/>
        <end position="172"/>
    </location>
</feature>
<dbReference type="EMBL" id="LN719426">
    <property type="protein sequence ID" value="CEP08233.1"/>
    <property type="molecule type" value="Genomic_DNA"/>
</dbReference>
<organism evidence="2 3">
    <name type="scientific">Parasitella parasitica</name>
    <dbReference type="NCBI Taxonomy" id="35722"/>
    <lineage>
        <taxon>Eukaryota</taxon>
        <taxon>Fungi</taxon>
        <taxon>Fungi incertae sedis</taxon>
        <taxon>Mucoromycota</taxon>
        <taxon>Mucoromycotina</taxon>
        <taxon>Mucoromycetes</taxon>
        <taxon>Mucorales</taxon>
        <taxon>Mucorineae</taxon>
        <taxon>Mucoraceae</taxon>
        <taxon>Parasitella</taxon>
    </lineage>
</organism>
<accession>A0A0B7MYN8</accession>
<protein>
    <recommendedName>
        <fullName evidence="4">DUF1764 domain-containing protein</fullName>
    </recommendedName>
</protein>
<evidence type="ECO:0008006" key="4">
    <source>
        <dbReference type="Google" id="ProtNLM"/>
    </source>
</evidence>
<dbReference type="OrthoDB" id="20835at2759"/>
<reference evidence="2 3" key="1">
    <citation type="submission" date="2014-09" db="EMBL/GenBank/DDBJ databases">
        <authorList>
            <person name="Ellenberger Sabrina"/>
        </authorList>
    </citation>
    <scope>NUCLEOTIDE SEQUENCE [LARGE SCALE GENOMIC DNA]</scope>
    <source>
        <strain evidence="2 3">CBS 412.66</strain>
    </source>
</reference>
<feature type="compositionally biased region" description="Basic residues" evidence="1">
    <location>
        <begin position="84"/>
        <end position="93"/>
    </location>
</feature>